<proteinExistence type="predicted"/>
<keyword evidence="1" id="KW-0560">Oxidoreductase</keyword>
<organism evidence="1 2">
    <name type="scientific">Streptomyces tendae</name>
    <dbReference type="NCBI Taxonomy" id="1932"/>
    <lineage>
        <taxon>Bacteria</taxon>
        <taxon>Bacillati</taxon>
        <taxon>Actinomycetota</taxon>
        <taxon>Actinomycetes</taxon>
        <taxon>Kitasatosporales</taxon>
        <taxon>Streptomycetaceae</taxon>
        <taxon>Streptomyces</taxon>
    </lineage>
</organism>
<dbReference type="SUPFAM" id="SSF54909">
    <property type="entry name" value="Dimeric alpha+beta barrel"/>
    <property type="match status" value="1"/>
</dbReference>
<dbReference type="InterPro" id="IPR011008">
    <property type="entry name" value="Dimeric_a/b-barrel"/>
</dbReference>
<evidence type="ECO:0000313" key="2">
    <source>
        <dbReference type="Proteomes" id="UP000324308"/>
    </source>
</evidence>
<dbReference type="RefSeq" id="WP_150155539.1">
    <property type="nucleotide sequence ID" value="NZ_CP043959.1"/>
</dbReference>
<keyword evidence="1" id="KW-0503">Monooxygenase</keyword>
<evidence type="ECO:0000313" key="1">
    <source>
        <dbReference type="EMBL" id="QER87826.1"/>
    </source>
</evidence>
<dbReference type="Gene3D" id="3.30.70.100">
    <property type="match status" value="1"/>
</dbReference>
<keyword evidence="2" id="KW-1185">Reference proteome</keyword>
<dbReference type="EMBL" id="CP043959">
    <property type="protein sequence ID" value="QER87826.1"/>
    <property type="molecule type" value="Genomic_DNA"/>
</dbReference>
<sequence length="109" mass="11268">MIAHYGFQATLSARHGMGEALVDVLLTGLDEGGPAASEHCVVYLVSRSAAAPDVVHVMEGWTGEEDHHRVFAGAAAQAVVARISGLLAGEPVYTDHVPVHGKAAFPAAV</sequence>
<reference evidence="1 2" key="1">
    <citation type="submission" date="2019-09" db="EMBL/GenBank/DDBJ databases">
        <title>Draft genome sequence of the Ebosin-producing strain Streptomyces sp. 139.</title>
        <authorList>
            <person name="Ai L."/>
            <person name="Geng M."/>
            <person name="Ma M."/>
            <person name="Bai L."/>
        </authorList>
    </citation>
    <scope>NUCLEOTIDE SEQUENCE [LARGE SCALE GENOMIC DNA]</scope>
    <source>
        <strain evidence="1 2">139</strain>
    </source>
</reference>
<protein>
    <submittedName>
        <fullName evidence="1">Antibiotic biosynthesis monooxygenase</fullName>
    </submittedName>
</protein>
<accession>A0ABX5ZUA8</accession>
<gene>
    <name evidence="1" type="ORF">F3L20_20040</name>
</gene>
<name>A0ABX5ZUA8_STRTE</name>
<dbReference type="GO" id="GO:0004497">
    <property type="term" value="F:monooxygenase activity"/>
    <property type="evidence" value="ECO:0007669"/>
    <property type="project" value="UniProtKB-KW"/>
</dbReference>
<dbReference type="Proteomes" id="UP000324308">
    <property type="component" value="Chromosome"/>
</dbReference>